<sequence length="771" mass="90409">MERLYINYERLNEGPLTKQNGLSENENSVLEIDEFKLLNLKNEITSELNTCYMVSGYRGSGKTSYINKLGNLVQEKDKNIIFINVNFGSGDEKTNILRKLIRSLANKFLFEIKDREKTSLIKKFLKKISFQDKKNNFNMNYSYLELLNRRTFEEVTNSQTGSIRIETNRKWSIDFTILLTIISGGLLYLINRDIPFGDEILKVIKFINDNKIDKLVVPVITIILPLLLFVRILKEKKEQNKLTFEYNTKTLYDDEIAELHLKEAIERLSRKYVGQDYSYKLVFVIDELDKLEDGEALKVLLGQLKPLMLEGIATFIIIAGQKLHYMYELEQLTEDSLLSNLFSKNIHVPLLEIEHFKLYVNNVLENQNVYLSVEGKSQDIYGKYIDSLILNSNRSLRTFVHLLKQNIEWDENTNKSYIPIRKNRIIMLQSQLLNIVQSVLEPNLLKDEDPSNDFFITQLHLVVKKMQQKQGKFKKQELYIEREGYPSWYWTTLSSLVDSLLFKMVEKDLLMCDVDSLSFNWKKEVEIFFNPELKVVSQSFIKEFEILNEIILGYHEEILENEGPSTFIDNYSDIKKEGLKIAESDDSVIVKLNNVYNFLTTGDRYYSISGIRRLLPLNNFQLIQKVLESYTELITRRALSNYNIIYEVESLDNSYADIIASSSNDNVDILIDVKYYKTINFHESRFNRIPRWSLPKKEKYEKEKGKKCKYIVMIYVDAYDSQEIINKVRERKHEDSQGISIILLNTFRNRDNIKLEQAILEVVSDDNVLTS</sequence>
<dbReference type="InterPro" id="IPR027417">
    <property type="entry name" value="P-loop_NTPase"/>
</dbReference>
<evidence type="ECO:0000313" key="3">
    <source>
        <dbReference type="EMBL" id="AKP78632.1"/>
    </source>
</evidence>
<dbReference type="AlphaFoldDB" id="A0A806TK35"/>
<organism evidence="3 4">
    <name type="scientific">Priestia megaterium Q3</name>
    <dbReference type="NCBI Taxonomy" id="1452722"/>
    <lineage>
        <taxon>Bacteria</taxon>
        <taxon>Bacillati</taxon>
        <taxon>Bacillota</taxon>
        <taxon>Bacilli</taxon>
        <taxon>Bacillales</taxon>
        <taxon>Bacillaceae</taxon>
        <taxon>Priestia</taxon>
    </lineage>
</organism>
<keyword evidence="1" id="KW-1133">Transmembrane helix</keyword>
<feature type="domain" description="KAP NTPase" evidence="2">
    <location>
        <begin position="45"/>
        <end position="400"/>
    </location>
</feature>
<feature type="transmembrane region" description="Helical" evidence="1">
    <location>
        <begin position="171"/>
        <end position="190"/>
    </location>
</feature>
<protein>
    <submittedName>
        <fullName evidence="3">KAP family P-loop domain protein</fullName>
    </submittedName>
</protein>
<evidence type="ECO:0000259" key="2">
    <source>
        <dbReference type="Pfam" id="PF07693"/>
    </source>
</evidence>
<gene>
    <name evidence="3" type="ORF">AS52_03671</name>
</gene>
<dbReference type="SUPFAM" id="SSF52540">
    <property type="entry name" value="P-loop containing nucleoside triphosphate hydrolases"/>
    <property type="match status" value="1"/>
</dbReference>
<dbReference type="RefSeq" id="WP_049165900.1">
    <property type="nucleotide sequence ID" value="NZ_CP010586.1"/>
</dbReference>
<reference evidence="3 4" key="1">
    <citation type="submission" date="2015-01" db="EMBL/GenBank/DDBJ databases">
        <title>Genome sequence of bacillus megaterium Q3.</title>
        <authorList>
            <person name="Wang Y."/>
            <person name="Luo K."/>
            <person name="Bai L."/>
            <person name="Luo F."/>
        </authorList>
    </citation>
    <scope>NUCLEOTIDE SEQUENCE [LARGE SCALE GENOMIC DNA]</scope>
    <source>
        <strain evidence="3 4">Q3</strain>
    </source>
</reference>
<dbReference type="Pfam" id="PF07693">
    <property type="entry name" value="KAP_NTPase"/>
    <property type="match status" value="1"/>
</dbReference>
<proteinExistence type="predicted"/>
<evidence type="ECO:0000256" key="1">
    <source>
        <dbReference type="SAM" id="Phobius"/>
    </source>
</evidence>
<keyword evidence="1" id="KW-0812">Transmembrane</keyword>
<keyword evidence="1" id="KW-0472">Membrane</keyword>
<feature type="transmembrane region" description="Helical" evidence="1">
    <location>
        <begin position="215"/>
        <end position="233"/>
    </location>
</feature>
<accession>A0A806TK35</accession>
<dbReference type="Gene3D" id="3.40.50.300">
    <property type="entry name" value="P-loop containing nucleotide triphosphate hydrolases"/>
    <property type="match status" value="1"/>
</dbReference>
<dbReference type="EMBL" id="CP010586">
    <property type="protein sequence ID" value="AKP78632.1"/>
    <property type="molecule type" value="Genomic_DNA"/>
</dbReference>
<name>A0A806TK35_PRIMG</name>
<dbReference type="InterPro" id="IPR011646">
    <property type="entry name" value="KAP_P-loop"/>
</dbReference>
<evidence type="ECO:0000313" key="4">
    <source>
        <dbReference type="Proteomes" id="UP000036410"/>
    </source>
</evidence>
<dbReference type="Proteomes" id="UP000036410">
    <property type="component" value="Chromosome"/>
</dbReference>